<feature type="compositionally biased region" description="Polar residues" evidence="1">
    <location>
        <begin position="125"/>
        <end position="162"/>
    </location>
</feature>
<feature type="compositionally biased region" description="Polar residues" evidence="1">
    <location>
        <begin position="59"/>
        <end position="109"/>
    </location>
</feature>
<evidence type="ECO:0000313" key="2">
    <source>
        <dbReference type="EMBL" id="CAC5406746.1"/>
    </source>
</evidence>
<reference evidence="2 3" key="1">
    <citation type="submission" date="2020-06" db="EMBL/GenBank/DDBJ databases">
        <authorList>
            <person name="Li R."/>
            <person name="Bekaert M."/>
        </authorList>
    </citation>
    <scope>NUCLEOTIDE SEQUENCE [LARGE SCALE GENOMIC DNA]</scope>
    <source>
        <strain evidence="3">wild</strain>
    </source>
</reference>
<proteinExistence type="predicted"/>
<dbReference type="Proteomes" id="UP000507470">
    <property type="component" value="Unassembled WGS sequence"/>
</dbReference>
<organism evidence="2 3">
    <name type="scientific">Mytilus coruscus</name>
    <name type="common">Sea mussel</name>
    <dbReference type="NCBI Taxonomy" id="42192"/>
    <lineage>
        <taxon>Eukaryota</taxon>
        <taxon>Metazoa</taxon>
        <taxon>Spiralia</taxon>
        <taxon>Lophotrochozoa</taxon>
        <taxon>Mollusca</taxon>
        <taxon>Bivalvia</taxon>
        <taxon>Autobranchia</taxon>
        <taxon>Pteriomorphia</taxon>
        <taxon>Mytilida</taxon>
        <taxon>Mytiloidea</taxon>
        <taxon>Mytilidae</taxon>
        <taxon>Mytilinae</taxon>
        <taxon>Mytilus</taxon>
    </lineage>
</organism>
<evidence type="ECO:0000313" key="3">
    <source>
        <dbReference type="Proteomes" id="UP000507470"/>
    </source>
</evidence>
<dbReference type="AlphaFoldDB" id="A0A6J8DFA5"/>
<dbReference type="InterPro" id="IPR028265">
    <property type="entry name" value="TTDN1/SICKLE"/>
</dbReference>
<evidence type="ECO:0000256" key="1">
    <source>
        <dbReference type="SAM" id="MobiDB-lite"/>
    </source>
</evidence>
<dbReference type="EMBL" id="CACVKT020007264">
    <property type="protein sequence ID" value="CAC5406746.1"/>
    <property type="molecule type" value="Genomic_DNA"/>
</dbReference>
<feature type="compositionally biased region" description="Low complexity" evidence="1">
    <location>
        <begin position="112"/>
        <end position="124"/>
    </location>
</feature>
<protein>
    <submittedName>
        <fullName evidence="2">Uncharacterized protein</fullName>
    </submittedName>
</protein>
<feature type="region of interest" description="Disordered" evidence="1">
    <location>
        <begin position="1"/>
        <end position="162"/>
    </location>
</feature>
<name>A0A6J8DFA5_MYTCO</name>
<dbReference type="OrthoDB" id="6086265at2759"/>
<gene>
    <name evidence="2" type="ORF">MCOR_40290</name>
</gene>
<keyword evidence="3" id="KW-1185">Reference proteome</keyword>
<dbReference type="Pfam" id="PF15502">
    <property type="entry name" value="MPLKIP"/>
    <property type="match status" value="1"/>
</dbReference>
<accession>A0A6J8DFA5</accession>
<feature type="compositionally biased region" description="Polar residues" evidence="1">
    <location>
        <begin position="12"/>
        <end position="39"/>
    </location>
</feature>
<sequence length="210" mass="23544">MSFKAPQRSPFHRNSPNHTYCNDQGRTTFNGPQVSTNSAGALPAWGSPAVSCSPRGNRPQRTSYNQYSPRGNDFSHNSQFNNSPRGNDFSHNSQFNNSPRGNSAQNKHYNMSPRNNSSSTPSTTHNKFSSPNDVFKTPQSPLNRSYSSPGSYNNFNSSGKRSYNQRFQQNSRRGGIFTQRGGSSIENYYHYSMIEDPWKTTPPVPVTTRS</sequence>